<evidence type="ECO:0000259" key="3">
    <source>
        <dbReference type="Pfam" id="PF11838"/>
    </source>
</evidence>
<dbReference type="InterPro" id="IPR024571">
    <property type="entry name" value="ERAP1-like_C_dom"/>
</dbReference>
<comment type="caution">
    <text evidence="4">The sequence shown here is derived from an EMBL/GenBank/DDBJ whole genome shotgun (WGS) entry which is preliminary data.</text>
</comment>
<proteinExistence type="inferred from homology"/>
<gene>
    <name evidence="4" type="ORF">PEVE_00007288</name>
</gene>
<evidence type="ECO:0000256" key="1">
    <source>
        <dbReference type="ARBA" id="ARBA00010136"/>
    </source>
</evidence>
<evidence type="ECO:0000256" key="2">
    <source>
        <dbReference type="SAM" id="MobiDB-lite"/>
    </source>
</evidence>
<sequence>MNYIGSNLSQRKSDGLFKSYMLKQLDPAIKRLGLEDKGSHLENFSPQPNHRPPPPPPSPPPPNSPPSSTPPPPPPPLPQPQTPPRKPLFYFLFYTVKAIVVGLLRPSILSTVCDCSDQEVIFEVKKMFQPAMEGQYIASNLLPLVYSISVREGGVKEWDQVYDKYKSANIASEKKILLSALTYTRNRQMIESVYERWFLTAKVKETTVKSIGNARSMLIQSVFVSADSHGEYQSDDEAKHNMCSFTEFFKAYPSTANAYRQVQMGMEKIRANIMWLSEHGDEVTAWLARHI</sequence>
<dbReference type="SUPFAM" id="SSF101447">
    <property type="entry name" value="Formin homology 2 domain (FH2 domain)"/>
    <property type="match status" value="1"/>
</dbReference>
<reference evidence="4 5" key="1">
    <citation type="submission" date="2022-05" db="EMBL/GenBank/DDBJ databases">
        <authorList>
            <consortium name="Genoscope - CEA"/>
            <person name="William W."/>
        </authorList>
    </citation>
    <scope>NUCLEOTIDE SEQUENCE [LARGE SCALE GENOMIC DNA]</scope>
</reference>
<dbReference type="Gene3D" id="1.25.50.20">
    <property type="match status" value="1"/>
</dbReference>
<dbReference type="InterPro" id="IPR050344">
    <property type="entry name" value="Peptidase_M1_aminopeptidases"/>
</dbReference>
<feature type="domain" description="ERAP1-like C-terminal" evidence="3">
    <location>
        <begin position="103"/>
        <end position="211"/>
    </location>
</feature>
<evidence type="ECO:0000313" key="4">
    <source>
        <dbReference type="EMBL" id="CAH3170458.1"/>
    </source>
</evidence>
<organism evidence="4 5">
    <name type="scientific">Porites evermanni</name>
    <dbReference type="NCBI Taxonomy" id="104178"/>
    <lineage>
        <taxon>Eukaryota</taxon>
        <taxon>Metazoa</taxon>
        <taxon>Cnidaria</taxon>
        <taxon>Anthozoa</taxon>
        <taxon>Hexacorallia</taxon>
        <taxon>Scleractinia</taxon>
        <taxon>Fungiina</taxon>
        <taxon>Poritidae</taxon>
        <taxon>Porites</taxon>
    </lineage>
</organism>
<protein>
    <recommendedName>
        <fullName evidence="3">ERAP1-like C-terminal domain-containing protein</fullName>
    </recommendedName>
</protein>
<dbReference type="PANTHER" id="PTHR11533:SF299">
    <property type="entry name" value="AMINOPEPTIDASE"/>
    <property type="match status" value="1"/>
</dbReference>
<dbReference type="EMBL" id="CALNXI010001486">
    <property type="protein sequence ID" value="CAH3170458.1"/>
    <property type="molecule type" value="Genomic_DNA"/>
</dbReference>
<feature type="region of interest" description="Disordered" evidence="2">
    <location>
        <begin position="31"/>
        <end position="81"/>
    </location>
</feature>
<comment type="similarity">
    <text evidence="1">Belongs to the peptidase M1 family.</text>
</comment>
<keyword evidence="5" id="KW-1185">Reference proteome</keyword>
<dbReference type="Pfam" id="PF11838">
    <property type="entry name" value="ERAP1_C"/>
    <property type="match status" value="1"/>
</dbReference>
<dbReference type="Proteomes" id="UP001159427">
    <property type="component" value="Unassembled WGS sequence"/>
</dbReference>
<feature type="compositionally biased region" description="Pro residues" evidence="2">
    <location>
        <begin position="49"/>
        <end position="81"/>
    </location>
</feature>
<name>A0ABN8QXZ8_9CNID</name>
<feature type="compositionally biased region" description="Basic and acidic residues" evidence="2">
    <location>
        <begin position="31"/>
        <end position="40"/>
    </location>
</feature>
<accession>A0ABN8QXZ8</accession>
<evidence type="ECO:0000313" key="5">
    <source>
        <dbReference type="Proteomes" id="UP001159427"/>
    </source>
</evidence>
<dbReference type="PANTHER" id="PTHR11533">
    <property type="entry name" value="PROTEASE M1 ZINC METALLOPROTEASE"/>
    <property type="match status" value="1"/>
</dbReference>